<accession>A0AA88GQ97</accession>
<sequence length="543" mass="62645">MEKLEETQPSDPVSDMMMMMVDANHENEKINDNFQSVPSRISSSEYSSLSHQDGLLVSIFEYLDLATIGLNISLICKHWNSVVKNTQMLWRSICVNELGWPLHVSTDELLFQAQIQEKIDRGEMDALSSPLPSSTKEKAAKSNGKRAISICGKSFAWKDFCYLLKLPATLYFFANSNTSKKELNEYYEEITNIDASDRPVDTEHPDMKYIVYRDVPLIDCIHTELTVLQKQKVLTQISCDKLYDLFIPILEKLKPEPLLPYANNYAPRFRELVLGKNKFSFLFTKSNFEDMSTQVREHANTHKYSLFGIYLLNDDHHDMGVVTTQLRLAFKNNIDFEYSDSLMLKAHLNDECLLFETPNLDLCMETIKTLTAVDLHIILAFSEFDALQTIRRRFAVNSETLEFYHEFMPEKMTLNFEKALKKSTGEKEEKFVVALYRSHVSPQSLIVSLRSVFPQFSEMDCIGIYFTLNTYGMCYVASGTFEQCKTVAERLNNLFLNVMVKTEQEAMEESELADEDERAHENGDHDAQFEDNDQLQDVDDEVF</sequence>
<proteinExistence type="predicted"/>
<evidence type="ECO:0000313" key="4">
    <source>
        <dbReference type="Proteomes" id="UP000816034"/>
    </source>
</evidence>
<protein>
    <recommendedName>
        <fullName evidence="2">F-box domain-containing protein</fullName>
    </recommendedName>
</protein>
<feature type="compositionally biased region" description="Acidic residues" evidence="1">
    <location>
        <begin position="506"/>
        <end position="516"/>
    </location>
</feature>
<gene>
    <name evidence="3" type="ORF">C9374_005604</name>
</gene>
<dbReference type="GeneID" id="68098059"/>
<dbReference type="PROSITE" id="PS50181">
    <property type="entry name" value="FBOX"/>
    <property type="match status" value="1"/>
</dbReference>
<evidence type="ECO:0000259" key="2">
    <source>
        <dbReference type="PROSITE" id="PS50181"/>
    </source>
</evidence>
<name>A0AA88GQ97_NAELO</name>
<feature type="compositionally biased region" description="Acidic residues" evidence="1">
    <location>
        <begin position="529"/>
        <end position="543"/>
    </location>
</feature>
<dbReference type="InterPro" id="IPR001810">
    <property type="entry name" value="F-box_dom"/>
</dbReference>
<feature type="region of interest" description="Disordered" evidence="1">
    <location>
        <begin position="506"/>
        <end position="543"/>
    </location>
</feature>
<feature type="compositionally biased region" description="Basic and acidic residues" evidence="1">
    <location>
        <begin position="517"/>
        <end position="528"/>
    </location>
</feature>
<dbReference type="AlphaFoldDB" id="A0AA88GQ97"/>
<dbReference type="RefSeq" id="XP_044548081.1">
    <property type="nucleotide sequence ID" value="XM_044695373.1"/>
</dbReference>
<dbReference type="SUPFAM" id="SSF81383">
    <property type="entry name" value="F-box domain"/>
    <property type="match status" value="1"/>
</dbReference>
<reference evidence="3 4" key="1">
    <citation type="journal article" date="2018" name="BMC Genomics">
        <title>The genome of Naegleria lovaniensis, the basis for a comparative approach to unravel pathogenicity factors of the human pathogenic amoeba N. fowleri.</title>
        <authorList>
            <person name="Liechti N."/>
            <person name="Schurch N."/>
            <person name="Bruggmann R."/>
            <person name="Wittwer M."/>
        </authorList>
    </citation>
    <scope>NUCLEOTIDE SEQUENCE [LARGE SCALE GENOMIC DNA]</scope>
    <source>
        <strain evidence="3 4">ATCC 30569</strain>
    </source>
</reference>
<feature type="domain" description="F-box" evidence="2">
    <location>
        <begin position="45"/>
        <end position="93"/>
    </location>
</feature>
<dbReference type="Gene3D" id="1.20.1280.50">
    <property type="match status" value="1"/>
</dbReference>
<dbReference type="InterPro" id="IPR036047">
    <property type="entry name" value="F-box-like_dom_sf"/>
</dbReference>
<evidence type="ECO:0000256" key="1">
    <source>
        <dbReference type="SAM" id="MobiDB-lite"/>
    </source>
</evidence>
<evidence type="ECO:0000313" key="3">
    <source>
        <dbReference type="EMBL" id="KAG2382402.1"/>
    </source>
</evidence>
<dbReference type="Pfam" id="PF12937">
    <property type="entry name" value="F-box-like"/>
    <property type="match status" value="1"/>
</dbReference>
<dbReference type="EMBL" id="PYSW02000024">
    <property type="protein sequence ID" value="KAG2382402.1"/>
    <property type="molecule type" value="Genomic_DNA"/>
</dbReference>
<keyword evidence="4" id="KW-1185">Reference proteome</keyword>
<organism evidence="3 4">
    <name type="scientific">Naegleria lovaniensis</name>
    <name type="common">Amoeba</name>
    <dbReference type="NCBI Taxonomy" id="51637"/>
    <lineage>
        <taxon>Eukaryota</taxon>
        <taxon>Discoba</taxon>
        <taxon>Heterolobosea</taxon>
        <taxon>Tetramitia</taxon>
        <taxon>Eutetramitia</taxon>
        <taxon>Vahlkampfiidae</taxon>
        <taxon>Naegleria</taxon>
    </lineage>
</organism>
<comment type="caution">
    <text evidence="3">The sequence shown here is derived from an EMBL/GenBank/DDBJ whole genome shotgun (WGS) entry which is preliminary data.</text>
</comment>
<dbReference type="Proteomes" id="UP000816034">
    <property type="component" value="Unassembled WGS sequence"/>
</dbReference>